<dbReference type="RefSeq" id="WP_148870961.1">
    <property type="nucleotide sequence ID" value="NZ_VNIA01000005.1"/>
</dbReference>
<dbReference type="OrthoDB" id="1199105at2"/>
<dbReference type="AlphaFoldDB" id="A0A5S5DPS5"/>
<sequence length="245" mass="27630">MKKILFALLLVNTTMGIAQEKVLLRLNYEKGDTYETIMKMGQDMGVAFMEMEMKMQLNVTDVKENEYLGETKFTYLSSIVTKDGEEQVNYNSNMKDEDLNEEGKKFKDQMSPMMKAVMFMSINKLGESKLMKVEPNTPGISELSNQSNSSVVYPKEEVSVGSTWTNIQSNQGINMELTYTVKEIVKDKVVADMVGKMSLMPTADITGSIEIDRNSGIPVKTLINIEMDMMGNKFKNTTEAIVKKI</sequence>
<dbReference type="EMBL" id="VNIA01000005">
    <property type="protein sequence ID" value="TYP97026.1"/>
    <property type="molecule type" value="Genomic_DNA"/>
</dbReference>
<gene>
    <name evidence="1" type="ORF">C7447_10539</name>
</gene>
<organism evidence="1 2">
    <name type="scientific">Tenacibaculum adriaticum</name>
    <dbReference type="NCBI Taxonomy" id="413713"/>
    <lineage>
        <taxon>Bacteria</taxon>
        <taxon>Pseudomonadati</taxon>
        <taxon>Bacteroidota</taxon>
        <taxon>Flavobacteriia</taxon>
        <taxon>Flavobacteriales</taxon>
        <taxon>Flavobacteriaceae</taxon>
        <taxon>Tenacibaculum</taxon>
    </lineage>
</organism>
<accession>A0A5S5DPS5</accession>
<evidence type="ECO:0000313" key="1">
    <source>
        <dbReference type="EMBL" id="TYP97026.1"/>
    </source>
</evidence>
<protein>
    <submittedName>
        <fullName evidence="1">Uncharacterized protein</fullName>
    </submittedName>
</protein>
<comment type="caution">
    <text evidence="1">The sequence shown here is derived from an EMBL/GenBank/DDBJ whole genome shotgun (WGS) entry which is preliminary data.</text>
</comment>
<reference evidence="1 2" key="1">
    <citation type="submission" date="2019-07" db="EMBL/GenBank/DDBJ databases">
        <title>Genomic Encyclopedia of Type Strains, Phase IV (KMG-IV): sequencing the most valuable type-strain genomes for metagenomic binning, comparative biology and taxonomic classification.</title>
        <authorList>
            <person name="Goeker M."/>
        </authorList>
    </citation>
    <scope>NUCLEOTIDE SEQUENCE [LARGE SCALE GENOMIC DNA]</scope>
    <source>
        <strain evidence="1 2">DSM 18961</strain>
    </source>
</reference>
<name>A0A5S5DPS5_9FLAO</name>
<proteinExistence type="predicted"/>
<dbReference type="Proteomes" id="UP000323136">
    <property type="component" value="Unassembled WGS sequence"/>
</dbReference>
<evidence type="ECO:0000313" key="2">
    <source>
        <dbReference type="Proteomes" id="UP000323136"/>
    </source>
</evidence>
<keyword evidence="2" id="KW-1185">Reference proteome</keyword>